<dbReference type="EMBL" id="JAUSTT010000010">
    <property type="protein sequence ID" value="MDQ0176165.1"/>
    <property type="molecule type" value="Genomic_DNA"/>
</dbReference>
<comment type="caution">
    <text evidence="2">The sequence shown here is derived from an EMBL/GenBank/DDBJ whole genome shotgun (WGS) entry which is preliminary data.</text>
</comment>
<evidence type="ECO:0000313" key="2">
    <source>
        <dbReference type="EMBL" id="MDQ0176165.1"/>
    </source>
</evidence>
<evidence type="ECO:0000259" key="1">
    <source>
        <dbReference type="Pfam" id="PF21747"/>
    </source>
</evidence>
<reference evidence="2 3" key="1">
    <citation type="submission" date="2023-07" db="EMBL/GenBank/DDBJ databases">
        <title>Genomic Encyclopedia of Type Strains, Phase IV (KMG-IV): sequencing the most valuable type-strain genomes for metagenomic binning, comparative biology and taxonomic classification.</title>
        <authorList>
            <person name="Goeker M."/>
        </authorList>
    </citation>
    <scope>NUCLEOTIDE SEQUENCE [LARGE SCALE GENOMIC DNA]</scope>
    <source>
        <strain evidence="2 3">DSM 23837</strain>
    </source>
</reference>
<dbReference type="InterPro" id="IPR048427">
    <property type="entry name" value="YpoC"/>
</dbReference>
<protein>
    <recommendedName>
        <fullName evidence="1">YpoC-like domain-containing protein</fullName>
    </recommendedName>
</protein>
<keyword evidence="3" id="KW-1185">Reference proteome</keyword>
<name>A0ABT9WSH7_9BACI</name>
<accession>A0ABT9WSH7</accession>
<dbReference type="RefSeq" id="WP_307229104.1">
    <property type="nucleotide sequence ID" value="NZ_JAUSTT010000010.1"/>
</dbReference>
<organism evidence="2 3">
    <name type="scientific">Bacillus chungangensis</name>
    <dbReference type="NCBI Taxonomy" id="587633"/>
    <lineage>
        <taxon>Bacteria</taxon>
        <taxon>Bacillati</taxon>
        <taxon>Bacillota</taxon>
        <taxon>Bacilli</taxon>
        <taxon>Bacillales</taxon>
        <taxon>Bacillaceae</taxon>
        <taxon>Bacillus</taxon>
    </lineage>
</organism>
<dbReference type="Pfam" id="PF21747">
    <property type="entry name" value="YpoC"/>
    <property type="match status" value="1"/>
</dbReference>
<proteinExistence type="predicted"/>
<dbReference type="Proteomes" id="UP001223586">
    <property type="component" value="Unassembled WGS sequence"/>
</dbReference>
<feature type="domain" description="YpoC-like" evidence="1">
    <location>
        <begin position="59"/>
        <end position="167"/>
    </location>
</feature>
<sequence length="175" mass="21017">MLKKPITINIPVELQDRLFYKENQTTIHHKGIFEPPYFKEELLFYQGLDHVDYWNDFHQVLPQLTAEWDKIDSALTELFASRHPNSQFRMVDGIALFFMFLFWSNEEPVHLQGWMEKTKHYAVKPVNLEERLQFILARPFSYPAFRQLSALMLEQQKRIAVKRTKEKHLLNNKKP</sequence>
<evidence type="ECO:0000313" key="3">
    <source>
        <dbReference type="Proteomes" id="UP001223586"/>
    </source>
</evidence>
<gene>
    <name evidence="2" type="ORF">J2S08_002001</name>
</gene>